<gene>
    <name evidence="2" type="ORF">RclHR1_13090002</name>
</gene>
<evidence type="ECO:0000313" key="2">
    <source>
        <dbReference type="EMBL" id="GBB86701.1"/>
    </source>
</evidence>
<name>A0A2Z6QPQ1_9GLOM</name>
<dbReference type="Proteomes" id="UP000247702">
    <property type="component" value="Unassembled WGS sequence"/>
</dbReference>
<evidence type="ECO:0000313" key="3">
    <source>
        <dbReference type="Proteomes" id="UP000247702"/>
    </source>
</evidence>
<accession>A0A2Z6QPQ1</accession>
<organism evidence="2 3">
    <name type="scientific">Rhizophagus clarus</name>
    <dbReference type="NCBI Taxonomy" id="94130"/>
    <lineage>
        <taxon>Eukaryota</taxon>
        <taxon>Fungi</taxon>
        <taxon>Fungi incertae sedis</taxon>
        <taxon>Mucoromycota</taxon>
        <taxon>Glomeromycotina</taxon>
        <taxon>Glomeromycetes</taxon>
        <taxon>Glomerales</taxon>
        <taxon>Glomeraceae</taxon>
        <taxon>Rhizophagus</taxon>
    </lineage>
</organism>
<keyword evidence="3" id="KW-1185">Reference proteome</keyword>
<keyword evidence="1" id="KW-0812">Transmembrane</keyword>
<keyword evidence="1" id="KW-0472">Membrane</keyword>
<sequence length="140" mass="15209">MSTLVEALFHLSGYSHKDINRDAFTSSVKYQYQILIMYKTKILPIVAVTIIVITFTISTDAYDLLCGTYNVHSAPDSNSPVVGRVSGSVDVVCQTTGSAAIADMSPGSSYNIWDQLQDGNYINDLYVHTGACGFNGLPRC</sequence>
<dbReference type="AlphaFoldDB" id="A0A2Z6QPQ1"/>
<proteinExistence type="predicted"/>
<comment type="caution">
    <text evidence="2">The sequence shown here is derived from an EMBL/GenBank/DDBJ whole genome shotgun (WGS) entry which is preliminary data.</text>
</comment>
<dbReference type="EMBL" id="BEXD01000346">
    <property type="protein sequence ID" value="GBB86701.1"/>
    <property type="molecule type" value="Genomic_DNA"/>
</dbReference>
<feature type="transmembrane region" description="Helical" evidence="1">
    <location>
        <begin position="42"/>
        <end position="62"/>
    </location>
</feature>
<reference evidence="2 3" key="1">
    <citation type="submission" date="2017-11" db="EMBL/GenBank/DDBJ databases">
        <title>The genome of Rhizophagus clarus HR1 reveals common genetic basis of auxotrophy among arbuscular mycorrhizal fungi.</title>
        <authorList>
            <person name="Kobayashi Y."/>
        </authorList>
    </citation>
    <scope>NUCLEOTIDE SEQUENCE [LARGE SCALE GENOMIC DNA]</scope>
    <source>
        <strain evidence="2 3">HR1</strain>
    </source>
</reference>
<protein>
    <submittedName>
        <fullName evidence="2">Uncharacterized protein</fullName>
    </submittedName>
</protein>
<evidence type="ECO:0000256" key="1">
    <source>
        <dbReference type="SAM" id="Phobius"/>
    </source>
</evidence>
<keyword evidence="1" id="KW-1133">Transmembrane helix</keyword>